<feature type="compositionally biased region" description="Polar residues" evidence="1">
    <location>
        <begin position="364"/>
        <end position="374"/>
    </location>
</feature>
<feature type="compositionally biased region" description="Polar residues" evidence="1">
    <location>
        <begin position="201"/>
        <end position="210"/>
    </location>
</feature>
<evidence type="ECO:0000256" key="1">
    <source>
        <dbReference type="SAM" id="MobiDB-lite"/>
    </source>
</evidence>
<feature type="region of interest" description="Disordered" evidence="1">
    <location>
        <begin position="142"/>
        <end position="382"/>
    </location>
</feature>
<feature type="compositionally biased region" description="Basic and acidic residues" evidence="1">
    <location>
        <begin position="164"/>
        <end position="182"/>
    </location>
</feature>
<name>A0A5E4NM36_9HEMI</name>
<dbReference type="AlphaFoldDB" id="A0A5E4NM36"/>
<protein>
    <submittedName>
        <fullName evidence="2">Uncharacterized protein</fullName>
    </submittedName>
</protein>
<dbReference type="Proteomes" id="UP000325440">
    <property type="component" value="Unassembled WGS sequence"/>
</dbReference>
<evidence type="ECO:0000313" key="3">
    <source>
        <dbReference type="Proteomes" id="UP000325440"/>
    </source>
</evidence>
<proteinExistence type="predicted"/>
<dbReference type="EMBL" id="CABPRJ010001961">
    <property type="protein sequence ID" value="VVC42560.1"/>
    <property type="molecule type" value="Genomic_DNA"/>
</dbReference>
<feature type="compositionally biased region" description="Polar residues" evidence="1">
    <location>
        <begin position="38"/>
        <end position="47"/>
    </location>
</feature>
<feature type="compositionally biased region" description="Basic and acidic residues" evidence="1">
    <location>
        <begin position="212"/>
        <end position="240"/>
    </location>
</feature>
<accession>A0A5E4NM36</accession>
<dbReference type="OrthoDB" id="6630688at2759"/>
<reference evidence="2 3" key="1">
    <citation type="submission" date="2019-08" db="EMBL/GenBank/DDBJ databases">
        <authorList>
            <person name="Alioto T."/>
            <person name="Alioto T."/>
            <person name="Gomez Garrido J."/>
        </authorList>
    </citation>
    <scope>NUCLEOTIDE SEQUENCE [LARGE SCALE GENOMIC DNA]</scope>
</reference>
<keyword evidence="3" id="KW-1185">Reference proteome</keyword>
<feature type="compositionally biased region" description="Polar residues" evidence="1">
    <location>
        <begin position="252"/>
        <end position="274"/>
    </location>
</feature>
<feature type="region of interest" description="Disordered" evidence="1">
    <location>
        <begin position="1"/>
        <end position="55"/>
    </location>
</feature>
<evidence type="ECO:0000313" key="2">
    <source>
        <dbReference type="EMBL" id="VVC42560.1"/>
    </source>
</evidence>
<gene>
    <name evidence="2" type="ORF">CINCED_3A002685</name>
</gene>
<organism evidence="2 3">
    <name type="scientific">Cinara cedri</name>
    <dbReference type="NCBI Taxonomy" id="506608"/>
    <lineage>
        <taxon>Eukaryota</taxon>
        <taxon>Metazoa</taxon>
        <taxon>Ecdysozoa</taxon>
        <taxon>Arthropoda</taxon>
        <taxon>Hexapoda</taxon>
        <taxon>Insecta</taxon>
        <taxon>Pterygota</taxon>
        <taxon>Neoptera</taxon>
        <taxon>Paraneoptera</taxon>
        <taxon>Hemiptera</taxon>
        <taxon>Sternorrhyncha</taxon>
        <taxon>Aphidomorpha</taxon>
        <taxon>Aphidoidea</taxon>
        <taxon>Aphididae</taxon>
        <taxon>Lachninae</taxon>
        <taxon>Cinara</taxon>
    </lineage>
</organism>
<feature type="compositionally biased region" description="Basic residues" evidence="1">
    <location>
        <begin position="310"/>
        <end position="327"/>
    </location>
</feature>
<sequence>MPKRRKSPRTPSRHSAERFSPTQSQRKSRNDYQVAGPSCSTYVSQNAPKKPMFRGPETDVLQDLVKDKLKNIRVQMIRADLQQNDSFRQAYMFDDSIPNRSKGENNYQQLSCFNSTWMHYDNADQNYEMNHSLSPTRIMSRNQSISPQSNISRPPSPPLPYSPNRDHFNSDNMLPRDRPERSPKRKIHKRPSRDFKDQHKINNFSSSPPESRSPDMHRFRSGDHSRHQIMDEPIRFDNRSRCSGSPPGYFRNNYSFKSSSPDNRSFSPNHGQSPMSPPSLWDSPLRDRPPYSNNRLKRRRSSPRRDHSRDRRRRRYHFSPRETRRRISPPERSPMKHRDNPRKRPNKNQEGRKRDTKDRKRRSQSNPKSRSQEPQPIYPHGVVQLPPPLRPFPPIIPLRPPHFPSMGAWRPRMPPPSGWPYPCPRPYYFPF</sequence>
<feature type="compositionally biased region" description="Basic residues" evidence="1">
    <location>
        <begin position="1"/>
        <end position="12"/>
    </location>
</feature>
<feature type="compositionally biased region" description="Basic and acidic residues" evidence="1">
    <location>
        <begin position="347"/>
        <end position="358"/>
    </location>
</feature>